<dbReference type="GO" id="GO:0045815">
    <property type="term" value="P:transcription initiation-coupled chromatin remodeling"/>
    <property type="evidence" value="ECO:0007669"/>
    <property type="project" value="TreeGrafter"/>
</dbReference>
<evidence type="ECO:0000259" key="6">
    <source>
        <dbReference type="Pfam" id="PF17862"/>
    </source>
</evidence>
<evidence type="ECO:0000256" key="3">
    <source>
        <dbReference type="ARBA" id="ARBA00022840"/>
    </source>
</evidence>
<comment type="caution">
    <text evidence="7">The sequence shown here is derived from an EMBL/GenBank/DDBJ whole genome shotgun (WGS) entry which is preliminary data.</text>
</comment>
<dbReference type="Proteomes" id="UP001218188">
    <property type="component" value="Unassembled WGS sequence"/>
</dbReference>
<dbReference type="Gene3D" id="3.40.50.300">
    <property type="entry name" value="P-loop containing nucleotide triphosphate hydrolases"/>
    <property type="match status" value="2"/>
</dbReference>
<evidence type="ECO:0000313" key="8">
    <source>
        <dbReference type="Proteomes" id="UP001218188"/>
    </source>
</evidence>
<accession>A0AAD6X0S5</accession>
<dbReference type="GO" id="GO:0006334">
    <property type="term" value="P:nucleosome assembly"/>
    <property type="evidence" value="ECO:0007669"/>
    <property type="project" value="TreeGrafter"/>
</dbReference>
<dbReference type="InterPro" id="IPR041569">
    <property type="entry name" value="AAA_lid_3"/>
</dbReference>
<protein>
    <submittedName>
        <fullName evidence="7">P-loop containing nucleoside triphosphate hydrolase protein</fullName>
    </submittedName>
</protein>
<dbReference type="SUPFAM" id="SSF52540">
    <property type="entry name" value="P-loop containing nucleoside triphosphate hydrolases"/>
    <property type="match status" value="2"/>
</dbReference>
<feature type="domain" description="AAA ATPase AAA+ lid" evidence="6">
    <location>
        <begin position="175"/>
        <end position="210"/>
    </location>
</feature>
<gene>
    <name evidence="7" type="ORF">C8F04DRAFT_1261903</name>
</gene>
<keyword evidence="7" id="KW-0378">Hydrolase</keyword>
<feature type="domain" description="ATPase AAA-type core" evidence="5">
    <location>
        <begin position="7"/>
        <end position="58"/>
    </location>
</feature>
<evidence type="ECO:0000256" key="2">
    <source>
        <dbReference type="ARBA" id="ARBA00022741"/>
    </source>
</evidence>
<dbReference type="GO" id="GO:0016887">
    <property type="term" value="F:ATP hydrolysis activity"/>
    <property type="evidence" value="ECO:0007669"/>
    <property type="project" value="InterPro"/>
</dbReference>
<evidence type="ECO:0000313" key="7">
    <source>
        <dbReference type="EMBL" id="KAJ7032362.1"/>
    </source>
</evidence>
<dbReference type="Pfam" id="PF17862">
    <property type="entry name" value="AAA_lid_3"/>
    <property type="match status" value="1"/>
</dbReference>
<evidence type="ECO:0000256" key="4">
    <source>
        <dbReference type="RuleBase" id="RU003651"/>
    </source>
</evidence>
<evidence type="ECO:0000259" key="5">
    <source>
        <dbReference type="Pfam" id="PF00004"/>
    </source>
</evidence>
<reference evidence="7" key="1">
    <citation type="submission" date="2023-03" db="EMBL/GenBank/DDBJ databases">
        <title>Massive genome expansion in bonnet fungi (Mycena s.s.) driven by repeated elements and novel gene families across ecological guilds.</title>
        <authorList>
            <consortium name="Lawrence Berkeley National Laboratory"/>
            <person name="Harder C.B."/>
            <person name="Miyauchi S."/>
            <person name="Viragh M."/>
            <person name="Kuo A."/>
            <person name="Thoen E."/>
            <person name="Andreopoulos B."/>
            <person name="Lu D."/>
            <person name="Skrede I."/>
            <person name="Drula E."/>
            <person name="Henrissat B."/>
            <person name="Morin E."/>
            <person name="Kohler A."/>
            <person name="Barry K."/>
            <person name="LaButti K."/>
            <person name="Morin E."/>
            <person name="Salamov A."/>
            <person name="Lipzen A."/>
            <person name="Mereny Z."/>
            <person name="Hegedus B."/>
            <person name="Baldrian P."/>
            <person name="Stursova M."/>
            <person name="Weitz H."/>
            <person name="Taylor A."/>
            <person name="Grigoriev I.V."/>
            <person name="Nagy L.G."/>
            <person name="Martin F."/>
            <person name="Kauserud H."/>
        </authorList>
    </citation>
    <scope>NUCLEOTIDE SEQUENCE</scope>
    <source>
        <strain evidence="7">CBHHK200</strain>
    </source>
</reference>
<dbReference type="InterPro" id="IPR027417">
    <property type="entry name" value="P-loop_NTPase"/>
</dbReference>
<dbReference type="GO" id="GO:0005524">
    <property type="term" value="F:ATP binding"/>
    <property type="evidence" value="ECO:0007669"/>
    <property type="project" value="UniProtKB-KW"/>
</dbReference>
<evidence type="ECO:0000256" key="1">
    <source>
        <dbReference type="ARBA" id="ARBA00006914"/>
    </source>
</evidence>
<dbReference type="Pfam" id="PF00004">
    <property type="entry name" value="AAA"/>
    <property type="match status" value="1"/>
</dbReference>
<keyword evidence="8" id="KW-1185">Reference proteome</keyword>
<dbReference type="Gene3D" id="6.10.20.150">
    <property type="match status" value="1"/>
</dbReference>
<dbReference type="InterPro" id="IPR003959">
    <property type="entry name" value="ATPase_AAA_core"/>
</dbReference>
<dbReference type="FunFam" id="3.40.50.300:FF:004781">
    <property type="entry name" value="Bromodomain protein"/>
    <property type="match status" value="2"/>
</dbReference>
<dbReference type="EMBL" id="JARJCM010000073">
    <property type="protein sequence ID" value="KAJ7032362.1"/>
    <property type="molecule type" value="Genomic_DNA"/>
</dbReference>
<dbReference type="PANTHER" id="PTHR23069">
    <property type="entry name" value="AAA DOMAIN-CONTAINING"/>
    <property type="match status" value="1"/>
</dbReference>
<comment type="similarity">
    <text evidence="1 4">Belongs to the AAA ATPase family.</text>
</comment>
<dbReference type="PANTHER" id="PTHR23069:SF0">
    <property type="entry name" value="TAT-BINDING HOMOLOG 7"/>
    <property type="match status" value="1"/>
</dbReference>
<dbReference type="AlphaFoldDB" id="A0AAD6X0S5"/>
<keyword evidence="3 4" id="KW-0067">ATP-binding</keyword>
<dbReference type="InterPro" id="IPR003960">
    <property type="entry name" value="ATPase_AAA_CS"/>
</dbReference>
<dbReference type="GO" id="GO:0005634">
    <property type="term" value="C:nucleus"/>
    <property type="evidence" value="ECO:0007669"/>
    <property type="project" value="TreeGrafter"/>
</dbReference>
<name>A0AAD6X0S5_9AGAR</name>
<dbReference type="PROSITE" id="PS00674">
    <property type="entry name" value="AAA"/>
    <property type="match status" value="2"/>
</dbReference>
<keyword evidence="2 4" id="KW-0547">Nucleotide-binding</keyword>
<dbReference type="Gene3D" id="1.10.8.60">
    <property type="match status" value="1"/>
</dbReference>
<sequence>MFVISQTNAEVERHVVSQLLALMDGLKTRSNVVIMAATNRPNSIDPALRRFGRFDRELLALMDGLKTRSNVVIMAATNRPNSIDPALRRFGRFDREVDISILDLTSRLKILRIHTKNMELGEDVDLEPQGIYSFNVEALPSCVPVLSTSTSTPPSPATGHILRACLKKSPVSPEVNLDILAESTHGYSGADLKDICQCAAKPAIRESIEADMGEDGAG</sequence>
<dbReference type="GO" id="GO:0042393">
    <property type="term" value="F:histone binding"/>
    <property type="evidence" value="ECO:0007669"/>
    <property type="project" value="TreeGrafter"/>
</dbReference>
<proteinExistence type="inferred from homology"/>
<dbReference type="GO" id="GO:0003682">
    <property type="term" value="F:chromatin binding"/>
    <property type="evidence" value="ECO:0007669"/>
    <property type="project" value="TreeGrafter"/>
</dbReference>
<organism evidence="7 8">
    <name type="scientific">Mycena alexandri</name>
    <dbReference type="NCBI Taxonomy" id="1745969"/>
    <lineage>
        <taxon>Eukaryota</taxon>
        <taxon>Fungi</taxon>
        <taxon>Dikarya</taxon>
        <taxon>Basidiomycota</taxon>
        <taxon>Agaricomycotina</taxon>
        <taxon>Agaricomycetes</taxon>
        <taxon>Agaricomycetidae</taxon>
        <taxon>Agaricales</taxon>
        <taxon>Marasmiineae</taxon>
        <taxon>Mycenaceae</taxon>
        <taxon>Mycena</taxon>
    </lineage>
</organism>
<dbReference type="GO" id="GO:0006337">
    <property type="term" value="P:nucleosome disassembly"/>
    <property type="evidence" value="ECO:0007669"/>
    <property type="project" value="TreeGrafter"/>
</dbReference>
<dbReference type="InterPro" id="IPR045199">
    <property type="entry name" value="ATAD2-like"/>
</dbReference>